<keyword evidence="6" id="KW-0800">Toxin</keyword>
<name>A0A8X6IVU2_9ARAC</name>
<dbReference type="PANTHER" id="PTHR24172:SF4">
    <property type="entry name" value="ANK_REP_REGION DOMAIN-CONTAINING PROTEIN"/>
    <property type="match status" value="1"/>
</dbReference>
<feature type="region of interest" description="Disordered" evidence="11">
    <location>
        <begin position="310"/>
        <end position="352"/>
    </location>
</feature>
<keyword evidence="9" id="KW-1053">Target membrane</keyword>
<evidence type="ECO:0000256" key="9">
    <source>
        <dbReference type="ARBA" id="ARBA00023298"/>
    </source>
</evidence>
<evidence type="ECO:0000256" key="11">
    <source>
        <dbReference type="SAM" id="MobiDB-lite"/>
    </source>
</evidence>
<dbReference type="GO" id="GO:0006887">
    <property type="term" value="P:exocytosis"/>
    <property type="evidence" value="ECO:0007669"/>
    <property type="project" value="UniProtKB-KW"/>
</dbReference>
<dbReference type="PROSITE" id="PS50088">
    <property type="entry name" value="ANK_REPEAT"/>
    <property type="match status" value="6"/>
</dbReference>
<feature type="compositionally biased region" description="Low complexity" evidence="11">
    <location>
        <begin position="817"/>
        <end position="829"/>
    </location>
</feature>
<dbReference type="PANTHER" id="PTHR24172">
    <property type="entry name" value="ANK_REP_REGION DOMAIN-CONTAINING PROTEIN"/>
    <property type="match status" value="1"/>
</dbReference>
<dbReference type="Pfam" id="PF13637">
    <property type="entry name" value="Ank_4"/>
    <property type="match status" value="1"/>
</dbReference>
<dbReference type="Gene3D" id="1.25.40.20">
    <property type="entry name" value="Ankyrin repeat-containing domain"/>
    <property type="match status" value="4"/>
</dbReference>
<keyword evidence="8" id="KW-0638">Presynaptic neurotoxin</keyword>
<evidence type="ECO:0000256" key="4">
    <source>
        <dbReference type="ARBA" id="ARBA00022525"/>
    </source>
</evidence>
<reference evidence="12" key="1">
    <citation type="submission" date="2020-08" db="EMBL/GenBank/DDBJ databases">
        <title>Multicomponent nature underlies the extraordinary mechanical properties of spider dragline silk.</title>
        <authorList>
            <person name="Kono N."/>
            <person name="Nakamura H."/>
            <person name="Mori M."/>
            <person name="Yoshida Y."/>
            <person name="Ohtoshi R."/>
            <person name="Malay A.D."/>
            <person name="Moran D.A.P."/>
            <person name="Tomita M."/>
            <person name="Numata K."/>
            <person name="Arakawa K."/>
        </authorList>
    </citation>
    <scope>NUCLEOTIDE SEQUENCE</scope>
</reference>
<dbReference type="SUPFAM" id="SSF48403">
    <property type="entry name" value="Ankyrin repeat"/>
    <property type="match status" value="4"/>
</dbReference>
<keyword evidence="3" id="KW-0268">Exocytosis</keyword>
<dbReference type="SMART" id="SM00248">
    <property type="entry name" value="ANK"/>
    <property type="match status" value="10"/>
</dbReference>
<comment type="subcellular location">
    <subcellularLocation>
        <location evidence="2">Secreted</location>
    </subcellularLocation>
    <subcellularLocation>
        <location evidence="1">Target cell membrane</location>
    </subcellularLocation>
</comment>
<dbReference type="OrthoDB" id="432281at2759"/>
<dbReference type="Pfam" id="PF12796">
    <property type="entry name" value="Ank_2"/>
    <property type="match status" value="3"/>
</dbReference>
<keyword evidence="13" id="KW-1185">Reference proteome</keyword>
<dbReference type="GO" id="GO:0090729">
    <property type="term" value="F:toxin activity"/>
    <property type="evidence" value="ECO:0007669"/>
    <property type="project" value="UniProtKB-KW"/>
</dbReference>
<evidence type="ECO:0000256" key="3">
    <source>
        <dbReference type="ARBA" id="ARBA00022483"/>
    </source>
</evidence>
<evidence type="ECO:0000313" key="12">
    <source>
        <dbReference type="EMBL" id="GFS61424.1"/>
    </source>
</evidence>
<keyword evidence="5" id="KW-1052">Target cell membrane</keyword>
<evidence type="ECO:0000256" key="8">
    <source>
        <dbReference type="ARBA" id="ARBA00023028"/>
    </source>
</evidence>
<keyword evidence="10" id="KW-0040">ANK repeat</keyword>
<feature type="repeat" description="ANK" evidence="10">
    <location>
        <begin position="239"/>
        <end position="272"/>
    </location>
</feature>
<accession>A0A8X6IVU2</accession>
<evidence type="ECO:0000313" key="13">
    <source>
        <dbReference type="Proteomes" id="UP000886998"/>
    </source>
</evidence>
<evidence type="ECO:0000256" key="2">
    <source>
        <dbReference type="ARBA" id="ARBA00004613"/>
    </source>
</evidence>
<dbReference type="EMBL" id="BMAV01027688">
    <property type="protein sequence ID" value="GFS61424.1"/>
    <property type="molecule type" value="Genomic_DNA"/>
</dbReference>
<keyword evidence="9" id="KW-0472">Membrane</keyword>
<feature type="compositionally biased region" description="Polar residues" evidence="11">
    <location>
        <begin position="920"/>
        <end position="929"/>
    </location>
</feature>
<feature type="compositionally biased region" description="Acidic residues" evidence="11">
    <location>
        <begin position="1258"/>
        <end position="1267"/>
    </location>
</feature>
<sequence length="1497" mass="167778">MKEKYNQGRTALHYAAFLPDRGEIYQYLLALGADERAMDVYGRQPSYYLDGQNESTLRQLRDGSTLNGIRKIKPRYYGQVSTGQNFTSNGKSTISKSQIRELISDGNINALEELVLQGQGDRLLGETSAIPKVQSFLNIVPMYMERIYDVHRAVMRDQLEHVVMLLENKKLALARDQLGATPLHKAVWFGHYKIAHFISQQFPETLNAVDLNASREEINVRIASLAEGCTFLLRRNRKEGRTALHYAAALKDNKNMYGILLEAGANKGIYDNKGKTADYYSQYPEHLNLEEVIKRCHKVNANYLANTASRIKGKSPVRQTPPPSNGNLSSPRSEENNGSSKETSHSNDSGNEIELISMLQKDKLSKRVDINSANIRKWVSAKDVEKLTKAVMEGYGEKVVRVHTTDESEDKSEIASKISEVVERVNAIHTAVSSDDLTELQNHLDEKDYALAKDHMGMTPLHKAVLLRKNKIVGFLIEKFPETINAKNKNGLTALHYAAAMSRKDGQQMYKMLLQAGADPKVRDSHGRTPDYYKTHLITLPNKAMMRARHPGSRGAETLNRYSKQGVLERMTTALQRGDVDLLQDLVLEGHGKHLLGKTSWHDEVKNFLKELPTYLNTIQSFHDAIRKGDVDKVREHVSSNEKLMKARDDMGSLPLHIAASTDSSDVLDYFIKNFPNVVNAKDAMGKTVLHIASQKGNLDLCRQLKQVGADPKILDQKGRTADFYLQNSKTESSPMKHSNFSKVSPNTSSDSMFSSSSKEDMSKSNDITNKRKASYRKNSRKASTDITVITENNEKNVQELVNAEPNTSDHEEENDSSNNQDDNATTSNELDEADDKDKNTESRESINEGETEEKLLPENEEETEKMVTEEETNLNEDNNTVEETENETEEVDTVNEASEEPTDSPDSDKEEVKEEKQPPENNSDTEGVTTEEPESTSKNIEEIITDEPDENHDPNNSTAVDDTEDELIIDQPEPGENQEATNANLEENEPEKEEGNDSAELEDEEKGDANAEPDSEVKANSEEVATEEDTLDDKPTEINDETNEESSKDVDVVEESPSQSEDSNATVIETADDPQTQETVQDTKESTDSDKEEEDVPDETDNSLTNDNTNDTLSKMQQNSEGKTVAEVGSGNVENLENADVNEEPLTENLPDSEAVKDEENELKEIEVDKEEENTTDIKDTEEEAKPNTESEEQIDSTEIEETNAEDEENKKNDDAEGTIESESGGEKPTDLNNPTNKEDEEEKKEDEDHEIKNDDTGPEAGEEGGEESKEVEHQEDTANKNEDNEEKNDPTTESSENNEENKNNNSGETSHQTKDHLDELIEHWIKEGDLLRLEHVVLAGQGDRLIERTSDDKQVQDFLDLVPIYMAKIRAVHEAVAKGQLREVRSVLTRKRFALSRDHVGASPLHLAVLHGHTDVSTYIISHFPETMDGPDNEGRTPLHYATVLQDNGTLYRLLKSAGADENIEDKAGHSPKYYMTHPGILTQTQLLEPYSTTE</sequence>
<feature type="repeat" description="ANK" evidence="10">
    <location>
        <begin position="490"/>
        <end position="525"/>
    </location>
</feature>
<feature type="compositionally biased region" description="Polar residues" evidence="11">
    <location>
        <begin position="325"/>
        <end position="350"/>
    </location>
</feature>
<feature type="compositionally biased region" description="Basic and acidic residues" evidence="11">
    <location>
        <begin position="1177"/>
        <end position="1190"/>
    </location>
</feature>
<dbReference type="InterPro" id="IPR002110">
    <property type="entry name" value="Ankyrin_rpt"/>
</dbReference>
<feature type="compositionally biased region" description="Acidic residues" evidence="11">
    <location>
        <begin position="859"/>
        <end position="906"/>
    </location>
</feature>
<feature type="repeat" description="ANK" evidence="10">
    <location>
        <begin position="685"/>
        <end position="717"/>
    </location>
</feature>
<evidence type="ECO:0000256" key="7">
    <source>
        <dbReference type="ARBA" id="ARBA00022699"/>
    </source>
</evidence>
<feature type="region of interest" description="Disordered" evidence="11">
    <location>
        <begin position="728"/>
        <end position="1315"/>
    </location>
</feature>
<feature type="compositionally biased region" description="Basic and acidic residues" evidence="11">
    <location>
        <begin position="1155"/>
        <end position="1168"/>
    </location>
</feature>
<feature type="compositionally biased region" description="Acidic residues" evidence="11">
    <location>
        <begin position="987"/>
        <end position="1015"/>
    </location>
</feature>
<feature type="compositionally biased region" description="Basic and acidic residues" evidence="11">
    <location>
        <begin position="836"/>
        <end position="858"/>
    </location>
</feature>
<feature type="compositionally biased region" description="Acidic residues" evidence="11">
    <location>
        <begin position="1191"/>
        <end position="1209"/>
    </location>
</feature>
<evidence type="ECO:0000256" key="5">
    <source>
        <dbReference type="ARBA" id="ARBA00022537"/>
    </source>
</evidence>
<gene>
    <name evidence="12" type="primary">AVEN_65236_1</name>
    <name evidence="12" type="ORF">TNIN_253741</name>
</gene>
<dbReference type="GO" id="GO:0044231">
    <property type="term" value="C:host cell presynaptic membrane"/>
    <property type="evidence" value="ECO:0007669"/>
    <property type="project" value="UniProtKB-KW"/>
</dbReference>
<feature type="repeat" description="ANK" evidence="10">
    <location>
        <begin position="7"/>
        <end position="40"/>
    </location>
</feature>
<dbReference type="Proteomes" id="UP000886998">
    <property type="component" value="Unassembled WGS sequence"/>
</dbReference>
<dbReference type="GO" id="GO:0005576">
    <property type="term" value="C:extracellular region"/>
    <property type="evidence" value="ECO:0007669"/>
    <property type="project" value="UniProtKB-SubCell"/>
</dbReference>
<feature type="compositionally biased region" description="Basic and acidic residues" evidence="11">
    <location>
        <begin position="907"/>
        <end position="919"/>
    </location>
</feature>
<dbReference type="PROSITE" id="PS50297">
    <property type="entry name" value="ANK_REP_REGION"/>
    <property type="match status" value="6"/>
</dbReference>
<protein>
    <submittedName>
        <fullName evidence="12">Uncharacterized protein</fullName>
    </submittedName>
</protein>
<feature type="repeat" description="ANK" evidence="10">
    <location>
        <begin position="1436"/>
        <end position="1469"/>
    </location>
</feature>
<feature type="compositionally biased region" description="Low complexity" evidence="11">
    <location>
        <begin position="1103"/>
        <end position="1115"/>
    </location>
</feature>
<feature type="repeat" description="ANK" evidence="10">
    <location>
        <begin position="1402"/>
        <end position="1425"/>
    </location>
</feature>
<evidence type="ECO:0000256" key="10">
    <source>
        <dbReference type="PROSITE-ProRule" id="PRU00023"/>
    </source>
</evidence>
<feature type="compositionally biased region" description="Acidic residues" evidence="11">
    <location>
        <begin position="1240"/>
        <end position="1250"/>
    </location>
</feature>
<feature type="compositionally biased region" description="Polar residues" evidence="11">
    <location>
        <begin position="728"/>
        <end position="748"/>
    </location>
</feature>
<evidence type="ECO:0000256" key="6">
    <source>
        <dbReference type="ARBA" id="ARBA00022656"/>
    </source>
</evidence>
<dbReference type="InterPro" id="IPR036770">
    <property type="entry name" value="Ankyrin_rpt-contain_sf"/>
</dbReference>
<feature type="compositionally biased region" description="Acidic residues" evidence="11">
    <location>
        <begin position="1091"/>
        <end position="1102"/>
    </location>
</feature>
<organism evidence="12 13">
    <name type="scientific">Trichonephila inaurata madagascariensis</name>
    <dbReference type="NCBI Taxonomy" id="2747483"/>
    <lineage>
        <taxon>Eukaryota</taxon>
        <taxon>Metazoa</taxon>
        <taxon>Ecdysozoa</taxon>
        <taxon>Arthropoda</taxon>
        <taxon>Chelicerata</taxon>
        <taxon>Arachnida</taxon>
        <taxon>Araneae</taxon>
        <taxon>Araneomorphae</taxon>
        <taxon>Entelegynae</taxon>
        <taxon>Araneoidea</taxon>
        <taxon>Nephilidae</taxon>
        <taxon>Trichonephila</taxon>
        <taxon>Trichonephila inaurata</taxon>
    </lineage>
</organism>
<proteinExistence type="predicted"/>
<comment type="caution">
    <text evidence="12">The sequence shown here is derived from an EMBL/GenBank/DDBJ whole genome shotgun (WGS) entry which is preliminary data.</text>
</comment>
<feature type="compositionally biased region" description="Basic and acidic residues" evidence="11">
    <location>
        <begin position="1268"/>
        <end position="1292"/>
    </location>
</feature>
<dbReference type="Pfam" id="PF00023">
    <property type="entry name" value="Ank"/>
    <property type="match status" value="2"/>
</dbReference>
<dbReference type="GO" id="GO:0044218">
    <property type="term" value="C:other organism cell membrane"/>
    <property type="evidence" value="ECO:0007669"/>
    <property type="project" value="UniProtKB-KW"/>
</dbReference>
<feature type="compositionally biased region" description="Basic residues" evidence="11">
    <location>
        <begin position="771"/>
        <end position="781"/>
    </location>
</feature>
<keyword evidence="7" id="KW-0528">Neurotoxin</keyword>
<feature type="compositionally biased region" description="Polar residues" evidence="11">
    <location>
        <begin position="1060"/>
        <end position="1081"/>
    </location>
</feature>
<keyword evidence="4" id="KW-0964">Secreted</keyword>
<evidence type="ECO:0000256" key="1">
    <source>
        <dbReference type="ARBA" id="ARBA00004175"/>
    </source>
</evidence>